<dbReference type="InterPro" id="IPR003660">
    <property type="entry name" value="HAMP_dom"/>
</dbReference>
<protein>
    <submittedName>
        <fullName evidence="9">HAMP domain-containing protein</fullName>
    </submittedName>
</protein>
<feature type="region of interest" description="Disordered" evidence="5">
    <location>
        <begin position="534"/>
        <end position="572"/>
    </location>
</feature>
<evidence type="ECO:0000259" key="7">
    <source>
        <dbReference type="PROSITE" id="PS50111"/>
    </source>
</evidence>
<comment type="caution">
    <text evidence="9">The sequence shown here is derived from an EMBL/GenBank/DDBJ whole genome shotgun (WGS) entry which is preliminary data.</text>
</comment>
<dbReference type="OrthoDB" id="9147953at2"/>
<dbReference type="Pfam" id="PF12729">
    <property type="entry name" value="4HB_MCP_1"/>
    <property type="match status" value="1"/>
</dbReference>
<dbReference type="InterPro" id="IPR004089">
    <property type="entry name" value="MCPsignal_dom"/>
</dbReference>
<proteinExistence type="inferred from homology"/>
<dbReference type="Pfam" id="PF00015">
    <property type="entry name" value="MCPsignal"/>
    <property type="match status" value="1"/>
</dbReference>
<dbReference type="Proteomes" id="UP000297729">
    <property type="component" value="Unassembled WGS sequence"/>
</dbReference>
<accession>A0A4Y9S7I0</accession>
<dbReference type="PROSITE" id="PS50111">
    <property type="entry name" value="CHEMOTAXIS_TRANSDUC_2"/>
    <property type="match status" value="1"/>
</dbReference>
<reference evidence="9 10" key="1">
    <citation type="submission" date="2019-03" db="EMBL/GenBank/DDBJ databases">
        <title>Draft Genome Sequence of Duganella callidus sp. nov., a Novel Duganella Species Isolated from Cultivated Soil.</title>
        <authorList>
            <person name="Raths R."/>
            <person name="Peta V."/>
            <person name="Bucking H."/>
        </authorList>
    </citation>
    <scope>NUCLEOTIDE SEQUENCE [LARGE SCALE GENOMIC DNA]</scope>
    <source>
        <strain evidence="9 10">DN04</strain>
    </source>
</reference>
<evidence type="ECO:0000259" key="8">
    <source>
        <dbReference type="PROSITE" id="PS50885"/>
    </source>
</evidence>
<dbReference type="EMBL" id="SPVG01000250">
    <property type="protein sequence ID" value="TFW15687.1"/>
    <property type="molecule type" value="Genomic_DNA"/>
</dbReference>
<name>A0A4Y9S7I0_9BURK</name>
<dbReference type="PROSITE" id="PS50885">
    <property type="entry name" value="HAMP"/>
    <property type="match status" value="1"/>
</dbReference>
<evidence type="ECO:0000256" key="3">
    <source>
        <dbReference type="ARBA" id="ARBA00029447"/>
    </source>
</evidence>
<dbReference type="InterPro" id="IPR051310">
    <property type="entry name" value="MCP_chemotaxis"/>
</dbReference>
<dbReference type="Gene3D" id="1.10.287.950">
    <property type="entry name" value="Methyl-accepting chemotaxis protein"/>
    <property type="match status" value="1"/>
</dbReference>
<feature type="compositionally biased region" description="Low complexity" evidence="5">
    <location>
        <begin position="553"/>
        <end position="563"/>
    </location>
</feature>
<dbReference type="GO" id="GO:0006935">
    <property type="term" value="P:chemotaxis"/>
    <property type="evidence" value="ECO:0007669"/>
    <property type="project" value="InterPro"/>
</dbReference>
<dbReference type="PANTHER" id="PTHR43531">
    <property type="entry name" value="PROTEIN ICFG"/>
    <property type="match status" value="1"/>
</dbReference>
<evidence type="ECO:0000256" key="6">
    <source>
        <dbReference type="SAM" id="Phobius"/>
    </source>
</evidence>
<dbReference type="InterPro" id="IPR024478">
    <property type="entry name" value="HlyB_4HB_MCP"/>
</dbReference>
<keyword evidence="10" id="KW-1185">Reference proteome</keyword>
<comment type="similarity">
    <text evidence="3">Belongs to the methyl-accepting chemotaxis (MCP) protein family.</text>
</comment>
<keyword evidence="6" id="KW-0812">Transmembrane</keyword>
<dbReference type="InterPro" id="IPR004090">
    <property type="entry name" value="Chemotax_Me-accpt_rcpt"/>
</dbReference>
<gene>
    <name evidence="9" type="ORF">E4L98_26015</name>
</gene>
<evidence type="ECO:0000256" key="2">
    <source>
        <dbReference type="ARBA" id="ARBA00022481"/>
    </source>
</evidence>
<feature type="domain" description="HAMP" evidence="8">
    <location>
        <begin position="216"/>
        <end position="263"/>
    </location>
</feature>
<comment type="subcellular location">
    <subcellularLocation>
        <location evidence="1">Membrane</location>
    </subcellularLocation>
</comment>
<keyword evidence="6" id="KW-1133">Transmembrane helix</keyword>
<feature type="compositionally biased region" description="Low complexity" evidence="5">
    <location>
        <begin position="534"/>
        <end position="546"/>
    </location>
</feature>
<evidence type="ECO:0000256" key="4">
    <source>
        <dbReference type="PROSITE-ProRule" id="PRU00284"/>
    </source>
</evidence>
<organism evidence="9 10">
    <name type="scientific">Duganella callida</name>
    <dbReference type="NCBI Taxonomy" id="2561932"/>
    <lineage>
        <taxon>Bacteria</taxon>
        <taxon>Pseudomonadati</taxon>
        <taxon>Pseudomonadota</taxon>
        <taxon>Betaproteobacteria</taxon>
        <taxon>Burkholderiales</taxon>
        <taxon>Oxalobacteraceae</taxon>
        <taxon>Telluria group</taxon>
        <taxon>Duganella</taxon>
    </lineage>
</organism>
<feature type="transmembrane region" description="Helical" evidence="6">
    <location>
        <begin position="185"/>
        <end position="212"/>
    </location>
</feature>
<dbReference type="PRINTS" id="PR00260">
    <property type="entry name" value="CHEMTRNSDUCR"/>
</dbReference>
<dbReference type="SUPFAM" id="SSF58104">
    <property type="entry name" value="Methyl-accepting chemotaxis protein (MCP) signaling domain"/>
    <property type="match status" value="1"/>
</dbReference>
<dbReference type="RefSeq" id="WP_135204434.1">
    <property type="nucleotide sequence ID" value="NZ_SPVG01000250.1"/>
</dbReference>
<dbReference type="GO" id="GO:0004888">
    <property type="term" value="F:transmembrane signaling receptor activity"/>
    <property type="evidence" value="ECO:0007669"/>
    <property type="project" value="InterPro"/>
</dbReference>
<keyword evidence="4" id="KW-0807">Transducer</keyword>
<dbReference type="AlphaFoldDB" id="A0A4Y9S7I0"/>
<dbReference type="SMART" id="SM00283">
    <property type="entry name" value="MA"/>
    <property type="match status" value="1"/>
</dbReference>
<dbReference type="GO" id="GO:0005886">
    <property type="term" value="C:plasma membrane"/>
    <property type="evidence" value="ECO:0007669"/>
    <property type="project" value="TreeGrafter"/>
</dbReference>
<evidence type="ECO:0000256" key="5">
    <source>
        <dbReference type="SAM" id="MobiDB-lite"/>
    </source>
</evidence>
<dbReference type="PANTHER" id="PTHR43531:SF14">
    <property type="entry name" value="METHYL-ACCEPTING CHEMOTAXIS PROTEIN I-RELATED"/>
    <property type="match status" value="1"/>
</dbReference>
<keyword evidence="2" id="KW-0488">Methylation</keyword>
<evidence type="ECO:0000256" key="1">
    <source>
        <dbReference type="ARBA" id="ARBA00004370"/>
    </source>
</evidence>
<dbReference type="CDD" id="cd06225">
    <property type="entry name" value="HAMP"/>
    <property type="match status" value="1"/>
</dbReference>
<evidence type="ECO:0000313" key="10">
    <source>
        <dbReference type="Proteomes" id="UP000297729"/>
    </source>
</evidence>
<feature type="domain" description="Methyl-accepting transducer" evidence="7">
    <location>
        <begin position="268"/>
        <end position="497"/>
    </location>
</feature>
<dbReference type="CDD" id="cd11386">
    <property type="entry name" value="MCP_signal"/>
    <property type="match status" value="1"/>
</dbReference>
<evidence type="ECO:0000313" key="9">
    <source>
        <dbReference type="EMBL" id="TFW15687.1"/>
    </source>
</evidence>
<keyword evidence="6" id="KW-0472">Membrane</keyword>
<dbReference type="FunFam" id="1.10.287.950:FF:000001">
    <property type="entry name" value="Methyl-accepting chemotaxis sensory transducer"/>
    <property type="match status" value="1"/>
</dbReference>
<sequence>MTITKRLILTLSLALLALIFVGAVGLAQLSRAQQRLDMVQTRLIPSIAGLNMAKGYLADSRLAGYRLSVFSNLADKSALDKAYNDAHAKFDETIATYEKERIFDDTDRKMLEADKAAMAAYRQALVPFLAGAHAGDMDAVRASLQAGTPLATGAAAVKKAIDDHIAYNNKLIDDVRAESVAAYNFAFNLLIGVIALALVVTGALAWQLYVIIKGSLASIRGTLEDVSQSLDLTHKIKVERMDEIGHTAVAFNNLLEQIAGVIDTVRASTGSVGAASQQIAAGTGDLSQRTSSQAAALEQTAASMEQLTSTVGQNADNARQANQLARSASEVATQGGTVVEQVVVTMGSINESSRKIVDIISVIDGIAFQTNILALNAAVEAARAGEQGRGFAVVATEVRNLAQRSAAAAKEIKALIDDSVEKVESGTRLVEQAGNTMHEVVSSIKQVTDIVGEISAATQEQNDGIAQVHRAVTEMDQTTQQNAALVEQTAAAASTLRDQADKLEQVVSAFRINASAAVYVPNPAPVTRTATVTALPKPARAKPAAKPVDKSAARPAPQKAKAATSGDEWEEF</sequence>
<dbReference type="GO" id="GO:0007165">
    <property type="term" value="P:signal transduction"/>
    <property type="evidence" value="ECO:0007669"/>
    <property type="project" value="UniProtKB-KW"/>
</dbReference>